<evidence type="ECO:0000313" key="2">
    <source>
        <dbReference type="EMBL" id="MFC6633651.1"/>
    </source>
</evidence>
<reference evidence="4" key="2">
    <citation type="journal article" date="2019" name="Int. J. Syst. Evol. Microbiol.">
        <title>The Global Catalogue of Microorganisms (GCM) 10K type strain sequencing project: providing services to taxonomists for standard genome sequencing and annotation.</title>
        <authorList>
            <consortium name="The Broad Institute Genomics Platform"/>
            <consortium name="The Broad Institute Genome Sequencing Center for Infectious Disease"/>
            <person name="Wu L."/>
            <person name="Ma J."/>
        </authorList>
    </citation>
    <scope>NUCLEOTIDE SEQUENCE [LARGE SCALE GENOMIC DNA]</scope>
    <source>
        <strain evidence="4">CGMCC 1.13718</strain>
    </source>
</reference>
<keyword evidence="1" id="KW-1133">Transmembrane helix</keyword>
<keyword evidence="4" id="KW-1185">Reference proteome</keyword>
<sequence length="117" mass="12676">MPRKIELSYIVFAALTAGYAIISTALGEVISFQRAGSEAISVLDDPERFWGTVLVYAGLALIAAILGVKSYFHPKIYNFLSFGFESKLSGQQVIFVLCLAVAMYSGIFWLSGVLANA</sequence>
<accession>A0ABW1YLS7</accession>
<reference evidence="2" key="3">
    <citation type="submission" date="2024-09" db="EMBL/GenBank/DDBJ databases">
        <authorList>
            <person name="Sun Q."/>
            <person name="Mori K."/>
        </authorList>
    </citation>
    <scope>NUCLEOTIDE SEQUENCE</scope>
    <source>
        <strain evidence="2">CCM 7856</strain>
    </source>
</reference>
<dbReference type="EMBL" id="JBHSVR010000001">
    <property type="protein sequence ID" value="MFC6635037.1"/>
    <property type="molecule type" value="Genomic_DNA"/>
</dbReference>
<evidence type="ECO:0000256" key="1">
    <source>
        <dbReference type="SAM" id="Phobius"/>
    </source>
</evidence>
<gene>
    <name evidence="2" type="ORF">ACFQBM_10180</name>
    <name evidence="3" type="ORF">ACFQBM_17240</name>
</gene>
<evidence type="ECO:0000313" key="3">
    <source>
        <dbReference type="EMBL" id="MFC6635037.1"/>
    </source>
</evidence>
<organism evidence="2 4">
    <name type="scientific">Microbulbifer taiwanensis</name>
    <dbReference type="NCBI Taxonomy" id="986746"/>
    <lineage>
        <taxon>Bacteria</taxon>
        <taxon>Pseudomonadati</taxon>
        <taxon>Pseudomonadota</taxon>
        <taxon>Gammaproteobacteria</taxon>
        <taxon>Cellvibrionales</taxon>
        <taxon>Microbulbiferaceae</taxon>
        <taxon>Microbulbifer</taxon>
    </lineage>
</organism>
<proteinExistence type="predicted"/>
<keyword evidence="1" id="KW-0472">Membrane</keyword>
<protein>
    <submittedName>
        <fullName evidence="2">Uncharacterized protein</fullName>
    </submittedName>
</protein>
<feature type="transmembrane region" description="Helical" evidence="1">
    <location>
        <begin position="49"/>
        <end position="72"/>
    </location>
</feature>
<dbReference type="RefSeq" id="WP_193195141.1">
    <property type="nucleotide sequence ID" value="NZ_JACZFR010000082.1"/>
</dbReference>
<dbReference type="Proteomes" id="UP001596425">
    <property type="component" value="Unassembled WGS sequence"/>
</dbReference>
<name>A0ABW1YLS7_9GAMM</name>
<feature type="transmembrane region" description="Helical" evidence="1">
    <location>
        <begin position="7"/>
        <end position="29"/>
    </location>
</feature>
<evidence type="ECO:0000313" key="4">
    <source>
        <dbReference type="Proteomes" id="UP001596425"/>
    </source>
</evidence>
<reference evidence="2" key="1">
    <citation type="journal article" date="2014" name="Int. J. Syst. Evol. Microbiol.">
        <title>Complete genome of a new Firmicutes species belonging to the dominant human colonic microbiota ('Ruminococcus bicirculans') reveals two chromosomes and a selective capacity to utilize plant glucans.</title>
        <authorList>
            <consortium name="NISC Comparative Sequencing Program"/>
            <person name="Wegmann U."/>
            <person name="Louis P."/>
            <person name="Goesmann A."/>
            <person name="Henrissat B."/>
            <person name="Duncan S.H."/>
            <person name="Flint H.J."/>
        </authorList>
    </citation>
    <scope>NUCLEOTIDE SEQUENCE</scope>
    <source>
        <strain evidence="2">CCM 7856</strain>
    </source>
</reference>
<dbReference type="EMBL" id="JBHSVR010000001">
    <property type="protein sequence ID" value="MFC6633651.1"/>
    <property type="molecule type" value="Genomic_DNA"/>
</dbReference>
<feature type="transmembrane region" description="Helical" evidence="1">
    <location>
        <begin position="93"/>
        <end position="115"/>
    </location>
</feature>
<keyword evidence="1" id="KW-0812">Transmembrane</keyword>
<comment type="caution">
    <text evidence="2">The sequence shown here is derived from an EMBL/GenBank/DDBJ whole genome shotgun (WGS) entry which is preliminary data.</text>
</comment>